<dbReference type="RefSeq" id="WP_242938644.1">
    <property type="nucleotide sequence ID" value="NZ_CP094326.1"/>
</dbReference>
<keyword evidence="4 5" id="KW-0472">Membrane</keyword>
<organism evidence="7 8">
    <name type="scientific">Zhouia spongiae</name>
    <dbReference type="NCBI Taxonomy" id="2202721"/>
    <lineage>
        <taxon>Bacteria</taxon>
        <taxon>Pseudomonadati</taxon>
        <taxon>Bacteroidota</taxon>
        <taxon>Flavobacteriia</taxon>
        <taxon>Flavobacteriales</taxon>
        <taxon>Flavobacteriaceae</taxon>
        <taxon>Zhouia</taxon>
    </lineage>
</organism>
<keyword evidence="8" id="KW-1185">Reference proteome</keyword>
<protein>
    <submittedName>
        <fullName evidence="7">RDD family protein</fullName>
    </submittedName>
</protein>
<keyword evidence="3 5" id="KW-1133">Transmembrane helix</keyword>
<evidence type="ECO:0000313" key="8">
    <source>
        <dbReference type="Proteomes" id="UP000829476"/>
    </source>
</evidence>
<feature type="transmembrane region" description="Helical" evidence="5">
    <location>
        <begin position="192"/>
        <end position="211"/>
    </location>
</feature>
<reference evidence="7 8" key="1">
    <citation type="journal article" date="2018" name="Int. J. Syst. Evol. Microbiol.">
        <title>Zhouia spongiae sp. nov., isolated from a marine sponge.</title>
        <authorList>
            <person name="Zhuang L."/>
            <person name="Lin B."/>
            <person name="Qin F."/>
            <person name="Luo L."/>
        </authorList>
    </citation>
    <scope>NUCLEOTIDE SEQUENCE [LARGE SCALE GENOMIC DNA]</scope>
    <source>
        <strain evidence="7 8">HN-Y44</strain>
    </source>
</reference>
<evidence type="ECO:0000256" key="2">
    <source>
        <dbReference type="ARBA" id="ARBA00022692"/>
    </source>
</evidence>
<feature type="transmembrane region" description="Helical" evidence="5">
    <location>
        <begin position="345"/>
        <end position="365"/>
    </location>
</feature>
<comment type="subcellular location">
    <subcellularLocation>
        <location evidence="1">Membrane</location>
        <topology evidence="1">Multi-pass membrane protein</topology>
    </subcellularLocation>
</comment>
<evidence type="ECO:0000256" key="3">
    <source>
        <dbReference type="ARBA" id="ARBA00022989"/>
    </source>
</evidence>
<evidence type="ECO:0000256" key="4">
    <source>
        <dbReference type="ARBA" id="ARBA00023136"/>
    </source>
</evidence>
<feature type="transmembrane region" description="Helical" evidence="5">
    <location>
        <begin position="102"/>
        <end position="127"/>
    </location>
</feature>
<evidence type="ECO:0000313" key="7">
    <source>
        <dbReference type="EMBL" id="UNZ00277.1"/>
    </source>
</evidence>
<keyword evidence="2 5" id="KW-0812">Transmembrane</keyword>
<name>A0ABY3YR25_9FLAO</name>
<dbReference type="EMBL" id="CP094326">
    <property type="protein sequence ID" value="UNZ00277.1"/>
    <property type="molecule type" value="Genomic_DNA"/>
</dbReference>
<dbReference type="Proteomes" id="UP000829476">
    <property type="component" value="Chromosome"/>
</dbReference>
<accession>A0ABY3YR25</accession>
<feature type="domain" description="RDD" evidence="6">
    <location>
        <begin position="185"/>
        <end position="358"/>
    </location>
</feature>
<feature type="transmembrane region" description="Helical" evidence="5">
    <location>
        <begin position="66"/>
        <end position="90"/>
    </location>
</feature>
<evidence type="ECO:0000256" key="1">
    <source>
        <dbReference type="ARBA" id="ARBA00004141"/>
    </source>
</evidence>
<dbReference type="InterPro" id="IPR010432">
    <property type="entry name" value="RDD"/>
</dbReference>
<dbReference type="Pfam" id="PF06271">
    <property type="entry name" value="RDD"/>
    <property type="match status" value="1"/>
</dbReference>
<gene>
    <name evidence="7" type="ORF">MQE36_08035</name>
</gene>
<evidence type="ECO:0000256" key="5">
    <source>
        <dbReference type="SAM" id="Phobius"/>
    </source>
</evidence>
<feature type="transmembrane region" description="Helical" evidence="5">
    <location>
        <begin position="139"/>
        <end position="160"/>
    </location>
</feature>
<feature type="transmembrane region" description="Helical" evidence="5">
    <location>
        <begin position="231"/>
        <end position="251"/>
    </location>
</feature>
<sequence length="372" mass="43609">MEKIKQFTIKNRLAITLIIVIAGLLREVLRIGTSELNVWVYRFLNLFTTSRFRINSITYSNYNTDFYIGLSDFLNVVYFVLFILGLYLLYKSNEKESRLIRFCYAILIGLAFISIIEKVFILGKSLMGSLTIGPPPVTWYVYVLTDVLLLLVVFYMLSYYNSLKELIKNTDEYINDFKKYSSRAYASMGQRFFHYITDTVIFFILIYFNFFSTARIFFFDDYNEVMNNETTMTLVMMIVPIILFFGYYFFFELFLGATPAKFLTETRVISRNREGKLKPLNILIRSVSRKIPFNPLSFLSSEEGYKKGSRTLQENDMYRVIGWHDQLSNTVVAKEVNDGISGKRYLWILLIVFLALIIYLVKAFVDSVYGLF</sequence>
<evidence type="ECO:0000259" key="6">
    <source>
        <dbReference type="Pfam" id="PF06271"/>
    </source>
</evidence>
<proteinExistence type="predicted"/>